<reference evidence="2" key="1">
    <citation type="journal article" date="2019" name="MBio">
        <title>Comparative genomics for the elucidation of multidrug resistance (MDR) in Candida lusitaniae.</title>
        <authorList>
            <person name="Kannan A."/>
            <person name="Asner S.A."/>
            <person name="Trachsel E."/>
            <person name="Kelly S."/>
            <person name="Parker J."/>
            <person name="Sanglard D."/>
        </authorList>
    </citation>
    <scope>NUCLEOTIDE SEQUENCE [LARGE SCALE GENOMIC DNA]</scope>
    <source>
        <strain evidence="2">P1</strain>
    </source>
</reference>
<organism evidence="1 2">
    <name type="scientific">Clavispora lusitaniae</name>
    <name type="common">Candida lusitaniae</name>
    <dbReference type="NCBI Taxonomy" id="36911"/>
    <lineage>
        <taxon>Eukaryota</taxon>
        <taxon>Fungi</taxon>
        <taxon>Dikarya</taxon>
        <taxon>Ascomycota</taxon>
        <taxon>Saccharomycotina</taxon>
        <taxon>Pichiomycetes</taxon>
        <taxon>Metschnikowiaceae</taxon>
        <taxon>Clavispora</taxon>
    </lineage>
</organism>
<name>A0ACD0WFV0_CLALS</name>
<evidence type="ECO:0000313" key="2">
    <source>
        <dbReference type="Proteomes" id="UP000326582"/>
    </source>
</evidence>
<evidence type="ECO:0000313" key="1">
    <source>
        <dbReference type="EMBL" id="QFZ26417.1"/>
    </source>
</evidence>
<dbReference type="Proteomes" id="UP000326582">
    <property type="component" value="Chromosome 2"/>
</dbReference>
<sequence>MPVFKCIYSVYRSIAFAYRVRSRESFLLILENSIQVYQPDRMSKFANLYWSPDYESGIQNLGVQSHRSLSQLHELRKLVFNYMKLYHSNGEYLATLAQNSFSPESGYHSVRRKQPHDSRKKDSSDVNISYLFSQYVQRATSESQEYQALASDIDRSVLEQLTVFIKQHEPQINKCLNQINELLLDYQASYQTVEQKKIEFDSIKRTSEFSAQEADAKRSKDVSKVEKSDNEQEVTPIHSPKQTRDEKATQAGKPSQAHTFNFPLSVGNVLSFNDLSSFSDYFLRLVDAIPITRRTIPLPGYRNEIFSSDQLCEYLLKGKAIGFNPSRLNLEKFGQGLIDLKIIVGTGFFAKKFACEGKWYEWSDDFLHSLGRGVSKSSDPLSPSSKLKALTIEDVNEMASTTSRRFNGMFKSMKTSLMKPKYSEDAIKAVEVSYNEQYQELEKAKHLLDVELINGTQYLESFEKSKIKIIYNSLTKLSEILHVHSSNFSEQARVFSQRFKTEINKPEFYTRDFESMVSDFSCGIYFPSNISPELMAQKHFMGHLNTNFQNINLEFNLFKDIPLQATLSSGSTGLLTLRSVPKFLYEVVKVVEDASSDFTELKKLWLAPLDHQMYWLMKNEIIIDIQAFQPTSEVSVSSVNNVESEIIQMIIDRFKTKSVSMIVNFLKNWCLEIGDSVIPSTVYDSLMANYSTQGSDIESQEAETIRILSAIPRSNLSSLLFILHHFSKVLDIYVFDEFGLTDDIHGPVSTSDDREKLQSIAVNCNRMDVVGSVPLLHLFMRPSVAKNSSGFIPPIEKYNVLFGDLLQSSVRLKLMQALVLSERKYLERQEQQRKNLGIIKKTPEIVTDSAPNNELVCEKNESKKNPSTPRKMSNASQGPPLLSTDAFELRPFRTGTTPRSSPLSSPVRQERQLTMPKSPSTNFLKPIDINITLHDAT</sequence>
<keyword evidence="2" id="KW-1185">Reference proteome</keyword>
<dbReference type="EMBL" id="CP038485">
    <property type="protein sequence ID" value="QFZ26417.1"/>
    <property type="molecule type" value="Genomic_DNA"/>
</dbReference>
<proteinExistence type="predicted"/>
<accession>A0ACD0WFV0</accession>
<gene>
    <name evidence="1" type="ORF">EJF14_20322</name>
</gene>
<protein>
    <submittedName>
        <fullName evidence="1">Rho-GTPase-activating protein</fullName>
    </submittedName>
</protein>